<evidence type="ECO:0000313" key="2">
    <source>
        <dbReference type="EMBL" id="KAH6646029.1"/>
    </source>
</evidence>
<dbReference type="RefSeq" id="XP_045952543.1">
    <property type="nucleotide sequence ID" value="XM_046108271.1"/>
</dbReference>
<evidence type="ECO:0000313" key="3">
    <source>
        <dbReference type="Proteomes" id="UP000758603"/>
    </source>
</evidence>
<name>A0A9P8RHC1_9PEZI</name>
<gene>
    <name evidence="2" type="ORF">BKA67DRAFT_663898</name>
</gene>
<evidence type="ECO:0000256" key="1">
    <source>
        <dbReference type="SAM" id="MobiDB-lite"/>
    </source>
</evidence>
<protein>
    <submittedName>
        <fullName evidence="2">Uncharacterized protein</fullName>
    </submittedName>
</protein>
<dbReference type="AlphaFoldDB" id="A0A9P8RHC1"/>
<reference evidence="2" key="1">
    <citation type="journal article" date="2021" name="Nat. Commun.">
        <title>Genetic determinants of endophytism in the Arabidopsis root mycobiome.</title>
        <authorList>
            <person name="Mesny F."/>
            <person name="Miyauchi S."/>
            <person name="Thiergart T."/>
            <person name="Pickel B."/>
            <person name="Atanasova L."/>
            <person name="Karlsson M."/>
            <person name="Huettel B."/>
            <person name="Barry K.W."/>
            <person name="Haridas S."/>
            <person name="Chen C."/>
            <person name="Bauer D."/>
            <person name="Andreopoulos W."/>
            <person name="Pangilinan J."/>
            <person name="LaButti K."/>
            <person name="Riley R."/>
            <person name="Lipzen A."/>
            <person name="Clum A."/>
            <person name="Drula E."/>
            <person name="Henrissat B."/>
            <person name="Kohler A."/>
            <person name="Grigoriev I.V."/>
            <person name="Martin F.M."/>
            <person name="Hacquard S."/>
        </authorList>
    </citation>
    <scope>NUCLEOTIDE SEQUENCE</scope>
    <source>
        <strain evidence="2">MPI-SDFR-AT-0073</strain>
    </source>
</reference>
<keyword evidence="3" id="KW-1185">Reference proteome</keyword>
<dbReference type="Proteomes" id="UP000758603">
    <property type="component" value="Unassembled WGS sequence"/>
</dbReference>
<dbReference type="GeneID" id="70137162"/>
<accession>A0A9P8RHC1</accession>
<proteinExistence type="predicted"/>
<organism evidence="2 3">
    <name type="scientific">Truncatella angustata</name>
    <dbReference type="NCBI Taxonomy" id="152316"/>
    <lineage>
        <taxon>Eukaryota</taxon>
        <taxon>Fungi</taxon>
        <taxon>Dikarya</taxon>
        <taxon>Ascomycota</taxon>
        <taxon>Pezizomycotina</taxon>
        <taxon>Sordariomycetes</taxon>
        <taxon>Xylariomycetidae</taxon>
        <taxon>Amphisphaeriales</taxon>
        <taxon>Sporocadaceae</taxon>
        <taxon>Truncatella</taxon>
    </lineage>
</organism>
<dbReference type="EMBL" id="JAGPXC010000010">
    <property type="protein sequence ID" value="KAH6646029.1"/>
    <property type="molecule type" value="Genomic_DNA"/>
</dbReference>
<feature type="compositionally biased region" description="Pro residues" evidence="1">
    <location>
        <begin position="74"/>
        <end position="106"/>
    </location>
</feature>
<feature type="region of interest" description="Disordered" evidence="1">
    <location>
        <begin position="1"/>
        <end position="117"/>
    </location>
</feature>
<sequence>MLPLQHPSPHGCPRHHRGFATEDLKVNTPFSTAKKSTGFLAHENPYASGDSRARNTTSQSLARLQKHMDSRQFPYPPRPPTPGPGPRGPGPLGPPRPPVPTPPPSPRRSDHVDSMGAEQSQAIKLYMSMWIAVDGIKSYFLRGSYDNSSESMYPLPNHGSMPLYL</sequence>
<comment type="caution">
    <text evidence="2">The sequence shown here is derived from an EMBL/GenBank/DDBJ whole genome shotgun (WGS) entry which is preliminary data.</text>
</comment>